<evidence type="ECO:0000256" key="1">
    <source>
        <dbReference type="SAM" id="MobiDB-lite"/>
    </source>
</evidence>
<name>A0AAU9IAK4_9CILI</name>
<dbReference type="PROSITE" id="PS50004">
    <property type="entry name" value="C2"/>
    <property type="match status" value="1"/>
</dbReference>
<evidence type="ECO:0000259" key="2">
    <source>
        <dbReference type="PROSITE" id="PS50004"/>
    </source>
</evidence>
<accession>A0AAU9IAK4</accession>
<dbReference type="EMBL" id="CAJZBQ010000005">
    <property type="protein sequence ID" value="CAG9312064.1"/>
    <property type="molecule type" value="Genomic_DNA"/>
</dbReference>
<evidence type="ECO:0000313" key="4">
    <source>
        <dbReference type="Proteomes" id="UP001162131"/>
    </source>
</evidence>
<dbReference type="InterPro" id="IPR052981">
    <property type="entry name" value="Ingression_C2_domain"/>
</dbReference>
<dbReference type="PANTHER" id="PTHR47052">
    <property type="entry name" value="CONSERVED SERINE PROLINE-RICH PROTEIN (AFU_ORTHOLOGUE AFUA_2G01790)"/>
    <property type="match status" value="1"/>
</dbReference>
<dbReference type="Gene3D" id="2.60.40.150">
    <property type="entry name" value="C2 domain"/>
    <property type="match status" value="1"/>
</dbReference>
<protein>
    <recommendedName>
        <fullName evidence="2">C2 domain-containing protein</fullName>
    </recommendedName>
</protein>
<dbReference type="AlphaFoldDB" id="A0AAU9IAK4"/>
<keyword evidence="4" id="KW-1185">Reference proteome</keyword>
<feature type="compositionally biased region" description="Gly residues" evidence="1">
    <location>
        <begin position="137"/>
        <end position="156"/>
    </location>
</feature>
<comment type="caution">
    <text evidence="3">The sequence shown here is derived from an EMBL/GenBank/DDBJ whole genome shotgun (WGS) entry which is preliminary data.</text>
</comment>
<dbReference type="Proteomes" id="UP001162131">
    <property type="component" value="Unassembled WGS sequence"/>
</dbReference>
<dbReference type="Pfam" id="PF00168">
    <property type="entry name" value="C2"/>
    <property type="match status" value="1"/>
</dbReference>
<dbReference type="PANTHER" id="PTHR47052:SF3">
    <property type="entry name" value="INGRESSION PROTEIN 1"/>
    <property type="match status" value="1"/>
</dbReference>
<feature type="region of interest" description="Disordered" evidence="1">
    <location>
        <begin position="131"/>
        <end position="156"/>
    </location>
</feature>
<dbReference type="SUPFAM" id="SSF49562">
    <property type="entry name" value="C2 domain (Calcium/lipid-binding domain, CaLB)"/>
    <property type="match status" value="1"/>
</dbReference>
<gene>
    <name evidence="3" type="ORF">BSTOLATCC_MIC5321</name>
</gene>
<dbReference type="InterPro" id="IPR000008">
    <property type="entry name" value="C2_dom"/>
</dbReference>
<organism evidence="3 4">
    <name type="scientific">Blepharisma stoltei</name>
    <dbReference type="NCBI Taxonomy" id="1481888"/>
    <lineage>
        <taxon>Eukaryota</taxon>
        <taxon>Sar</taxon>
        <taxon>Alveolata</taxon>
        <taxon>Ciliophora</taxon>
        <taxon>Postciliodesmatophora</taxon>
        <taxon>Heterotrichea</taxon>
        <taxon>Heterotrichida</taxon>
        <taxon>Blepharismidae</taxon>
        <taxon>Blepharisma</taxon>
    </lineage>
</organism>
<dbReference type="InterPro" id="IPR035892">
    <property type="entry name" value="C2_domain_sf"/>
</dbReference>
<sequence length="195" mass="21550">MAYQKSGSLIIRPISAKLDRDVEALTTMDPYVFIKIGNQEMKSRVCADGGKQPNWEDQLNFVISGEDQAYIGVWDKRTLMSDSEVGSSIFPLIKLFDTKYHEDWIDLFYNGQKAGSLRLYMEFRPTIPAGQSQGEGVFQGQGLSTGQGFTGGQGTGKLGEKEIYTGELKGQNLGTQQGQYNYPSGTSQNYPPSGY</sequence>
<feature type="region of interest" description="Disordered" evidence="1">
    <location>
        <begin position="174"/>
        <end position="195"/>
    </location>
</feature>
<reference evidence="3" key="1">
    <citation type="submission" date="2021-09" db="EMBL/GenBank/DDBJ databases">
        <authorList>
            <consortium name="AG Swart"/>
            <person name="Singh M."/>
            <person name="Singh A."/>
            <person name="Seah K."/>
            <person name="Emmerich C."/>
        </authorList>
    </citation>
    <scope>NUCLEOTIDE SEQUENCE</scope>
    <source>
        <strain evidence="3">ATCC30299</strain>
    </source>
</reference>
<evidence type="ECO:0000313" key="3">
    <source>
        <dbReference type="EMBL" id="CAG9312064.1"/>
    </source>
</evidence>
<proteinExistence type="predicted"/>
<feature type="domain" description="C2" evidence="2">
    <location>
        <begin position="1"/>
        <end position="105"/>
    </location>
</feature>